<dbReference type="InterPro" id="IPR002525">
    <property type="entry name" value="Transp_IS110-like_N"/>
</dbReference>
<dbReference type="GO" id="GO:0004803">
    <property type="term" value="F:transposase activity"/>
    <property type="evidence" value="ECO:0007669"/>
    <property type="project" value="InterPro"/>
</dbReference>
<dbReference type="GO" id="GO:0006313">
    <property type="term" value="P:DNA transposition"/>
    <property type="evidence" value="ECO:0007669"/>
    <property type="project" value="InterPro"/>
</dbReference>
<name>A0A8J3GF36_9BACT</name>
<dbReference type="Pfam" id="PF02371">
    <property type="entry name" value="Transposase_20"/>
    <property type="match status" value="1"/>
</dbReference>
<sequence>MSKTPTKHRKTNAASITIGVDLGDRKHAICVLDDRGKIVQEDSISNTREALSKLAEQYPAATAIIETGTHSPWISWHLEACGLKVLVANARKLRAIYQNDRKCDRYDAMMLARIGRMDPKLLAPIRHRSERCQRDQALLKTRCSLVRTRVSAINSVRFILKSLGVQLPAGWSSASFGTKARAHLSKEDRRLINPLIELAIVCTEELKLLDKELDQLARKRYPETQRFQQIPGVGPITALAFVLTLESKVRFAKARDVGPFLGLTPKRDQSGQSDKHQRISKAGNSYLRTLLVSCAQYILGPFGPPGQLREAGMRIAGETGHRIDKKRAVVATARKLAVTMLALWKTDQDYQPMPQSV</sequence>
<dbReference type="PANTHER" id="PTHR33055">
    <property type="entry name" value="TRANSPOSASE FOR INSERTION SEQUENCE ELEMENT IS1111A"/>
    <property type="match status" value="1"/>
</dbReference>
<evidence type="ECO:0000259" key="1">
    <source>
        <dbReference type="Pfam" id="PF01548"/>
    </source>
</evidence>
<accession>A0A8J3GF36</accession>
<dbReference type="NCBIfam" id="NF033542">
    <property type="entry name" value="transpos_IS110"/>
    <property type="match status" value="1"/>
</dbReference>
<reference evidence="3" key="2">
    <citation type="submission" date="2020-09" db="EMBL/GenBank/DDBJ databases">
        <authorList>
            <person name="Sun Q."/>
            <person name="Kim S."/>
        </authorList>
    </citation>
    <scope>NUCLEOTIDE SEQUENCE</scope>
    <source>
        <strain evidence="3">KCTC 12870</strain>
    </source>
</reference>
<keyword evidence="4" id="KW-1185">Reference proteome</keyword>
<evidence type="ECO:0000313" key="4">
    <source>
        <dbReference type="Proteomes" id="UP000642829"/>
    </source>
</evidence>
<dbReference type="EMBL" id="BMXG01000053">
    <property type="protein sequence ID" value="GHC14469.1"/>
    <property type="molecule type" value="Genomic_DNA"/>
</dbReference>
<dbReference type="InterPro" id="IPR003346">
    <property type="entry name" value="Transposase_20"/>
</dbReference>
<dbReference type="InterPro" id="IPR047650">
    <property type="entry name" value="Transpos_IS110"/>
</dbReference>
<feature type="domain" description="Transposase IS116/IS110/IS902 C-terminal" evidence="2">
    <location>
        <begin position="225"/>
        <end position="297"/>
    </location>
</feature>
<gene>
    <name evidence="3" type="ORF">GCM10007047_34430</name>
</gene>
<reference evidence="3" key="1">
    <citation type="journal article" date="2014" name="Int. J. Syst. Evol. Microbiol.">
        <title>Complete genome sequence of Corynebacterium casei LMG S-19264T (=DSM 44701T), isolated from a smear-ripened cheese.</title>
        <authorList>
            <consortium name="US DOE Joint Genome Institute (JGI-PGF)"/>
            <person name="Walter F."/>
            <person name="Albersmeier A."/>
            <person name="Kalinowski J."/>
            <person name="Ruckert C."/>
        </authorList>
    </citation>
    <scope>NUCLEOTIDE SEQUENCE</scope>
    <source>
        <strain evidence="3">KCTC 12870</strain>
    </source>
</reference>
<organism evidence="3 4">
    <name type="scientific">Cerasicoccus arenae</name>
    <dbReference type="NCBI Taxonomy" id="424488"/>
    <lineage>
        <taxon>Bacteria</taxon>
        <taxon>Pseudomonadati</taxon>
        <taxon>Verrucomicrobiota</taxon>
        <taxon>Opitutia</taxon>
        <taxon>Puniceicoccales</taxon>
        <taxon>Cerasicoccaceae</taxon>
        <taxon>Cerasicoccus</taxon>
    </lineage>
</organism>
<comment type="caution">
    <text evidence="3">The sequence shown here is derived from an EMBL/GenBank/DDBJ whole genome shotgun (WGS) entry which is preliminary data.</text>
</comment>
<dbReference type="RefSeq" id="WP_189517682.1">
    <property type="nucleotide sequence ID" value="NZ_BMXG01000053.1"/>
</dbReference>
<evidence type="ECO:0000313" key="3">
    <source>
        <dbReference type="EMBL" id="GHC14469.1"/>
    </source>
</evidence>
<dbReference type="GO" id="GO:0003677">
    <property type="term" value="F:DNA binding"/>
    <property type="evidence" value="ECO:0007669"/>
    <property type="project" value="InterPro"/>
</dbReference>
<proteinExistence type="predicted"/>
<evidence type="ECO:0000259" key="2">
    <source>
        <dbReference type="Pfam" id="PF02371"/>
    </source>
</evidence>
<feature type="domain" description="Transposase IS110-like N-terminal" evidence="1">
    <location>
        <begin position="18"/>
        <end position="162"/>
    </location>
</feature>
<protein>
    <submittedName>
        <fullName evidence="3">IS110 family transposase</fullName>
    </submittedName>
</protein>
<dbReference type="Pfam" id="PF01548">
    <property type="entry name" value="DEDD_Tnp_IS110"/>
    <property type="match status" value="1"/>
</dbReference>
<dbReference type="PANTHER" id="PTHR33055:SF3">
    <property type="entry name" value="PUTATIVE TRANSPOSASE FOR IS117-RELATED"/>
    <property type="match status" value="1"/>
</dbReference>
<dbReference type="AlphaFoldDB" id="A0A8J3GF36"/>
<dbReference type="Proteomes" id="UP000642829">
    <property type="component" value="Unassembled WGS sequence"/>
</dbReference>